<gene>
    <name evidence="3" type="ORF">PMEA_00014042</name>
</gene>
<comment type="similarity">
    <text evidence="1">Belongs to the apolipoprotein L family.</text>
</comment>
<dbReference type="GO" id="GO:0006869">
    <property type="term" value="P:lipid transport"/>
    <property type="evidence" value="ECO:0007669"/>
    <property type="project" value="InterPro"/>
</dbReference>
<reference evidence="3 4" key="1">
    <citation type="submission" date="2022-05" db="EMBL/GenBank/DDBJ databases">
        <authorList>
            <consortium name="Genoscope - CEA"/>
            <person name="William W."/>
        </authorList>
    </citation>
    <scope>NUCLEOTIDE SEQUENCE [LARGE SCALE GENOMIC DNA]</scope>
</reference>
<dbReference type="PANTHER" id="PTHR14096">
    <property type="entry name" value="APOLIPOPROTEIN L"/>
    <property type="match status" value="1"/>
</dbReference>
<dbReference type="EMBL" id="CALNXJ010000024">
    <property type="protein sequence ID" value="CAH3129580.1"/>
    <property type="molecule type" value="Genomic_DNA"/>
</dbReference>
<protein>
    <recommendedName>
        <fullName evidence="5">Apolipoprotein L3</fullName>
    </recommendedName>
</protein>
<dbReference type="Gene3D" id="1.20.1170.10">
    <property type="match status" value="1"/>
</dbReference>
<keyword evidence="2" id="KW-0175">Coiled coil</keyword>
<dbReference type="GO" id="GO:0042157">
    <property type="term" value="P:lipoprotein metabolic process"/>
    <property type="evidence" value="ECO:0007669"/>
    <property type="project" value="InterPro"/>
</dbReference>
<dbReference type="GO" id="GO:0005576">
    <property type="term" value="C:extracellular region"/>
    <property type="evidence" value="ECO:0007669"/>
    <property type="project" value="InterPro"/>
</dbReference>
<comment type="caution">
    <text evidence="3">The sequence shown here is derived from an EMBL/GenBank/DDBJ whole genome shotgun (WGS) entry which is preliminary data.</text>
</comment>
<evidence type="ECO:0000256" key="2">
    <source>
        <dbReference type="SAM" id="Coils"/>
    </source>
</evidence>
<dbReference type="Proteomes" id="UP001159428">
    <property type="component" value="Unassembled WGS sequence"/>
</dbReference>
<sequence>MGFTLDEIVDKINHLPENEKQQDKRDLKEFQKKTEEVDDNAKKTIWTFRRAAKKLDDVQRDCKTAHAIGTSAGIAGGLLSIAGGVATLMTAGIASPLLLAGLVVGGAGATTNIGAAIVEKMINSAEIKEAEKQLAKTRDSIHEANRIVQNVLMAKDGMRLIYIYYLAETLKLGSPLVLKILRELVSLCPVETSTKMAGAKSAGKASAKAAGKAAAKAAGKASAGAADDVLQAGIKAGGKLAGGLIIGISTVFLTWDIINLGFTIRDLLEKIISKFNLLPEDEKQQDRRDLKELQEKIERMNSNAKETAESLRTAAKKLDNVWRDCKTAHAVGTSFGIVGGLLSIGGGIATLMTAGTATPLLVAGLSLGGAGATTNIGAAAVESHINSAEIKKAEKQLAKTRESINEVNRFVQEVLIAKERARLIYIYYLAETQQLGGPVVLKILRELVFFVGGTPTKMVIQVAETAMACAQTVTQASAKAATQGGAQGAGKAAAQSVDDVAASKTVGKVVIVVNVAFVVWDAIDLGFTIRDLVENKGSEAAKVLRQKADKLESAMKQ</sequence>
<dbReference type="AlphaFoldDB" id="A0AAU9WXX4"/>
<dbReference type="GO" id="GO:0016020">
    <property type="term" value="C:membrane"/>
    <property type="evidence" value="ECO:0007669"/>
    <property type="project" value="TreeGrafter"/>
</dbReference>
<name>A0AAU9WXX4_9CNID</name>
<evidence type="ECO:0000313" key="3">
    <source>
        <dbReference type="EMBL" id="CAH3129580.1"/>
    </source>
</evidence>
<accession>A0AAU9WXX4</accession>
<dbReference type="PANTHER" id="PTHR14096:SF28">
    <property type="entry name" value="APOLIPOPROTEIN L, 1-RELATED"/>
    <property type="match status" value="1"/>
</dbReference>
<dbReference type="InterPro" id="IPR008405">
    <property type="entry name" value="ApoL"/>
</dbReference>
<proteinExistence type="inferred from homology"/>
<dbReference type="Pfam" id="PF05461">
    <property type="entry name" value="ApoL"/>
    <property type="match status" value="2"/>
</dbReference>
<evidence type="ECO:0000256" key="1">
    <source>
        <dbReference type="ARBA" id="ARBA00010090"/>
    </source>
</evidence>
<dbReference type="GO" id="GO:0008289">
    <property type="term" value="F:lipid binding"/>
    <property type="evidence" value="ECO:0007669"/>
    <property type="project" value="InterPro"/>
</dbReference>
<keyword evidence="4" id="KW-1185">Reference proteome</keyword>
<feature type="coiled-coil region" evidence="2">
    <location>
        <begin position="283"/>
        <end position="321"/>
    </location>
</feature>
<organism evidence="3 4">
    <name type="scientific">Pocillopora meandrina</name>
    <dbReference type="NCBI Taxonomy" id="46732"/>
    <lineage>
        <taxon>Eukaryota</taxon>
        <taxon>Metazoa</taxon>
        <taxon>Cnidaria</taxon>
        <taxon>Anthozoa</taxon>
        <taxon>Hexacorallia</taxon>
        <taxon>Scleractinia</taxon>
        <taxon>Astrocoeniina</taxon>
        <taxon>Pocilloporidae</taxon>
        <taxon>Pocillopora</taxon>
    </lineage>
</organism>
<evidence type="ECO:0000313" key="4">
    <source>
        <dbReference type="Proteomes" id="UP001159428"/>
    </source>
</evidence>
<evidence type="ECO:0008006" key="5">
    <source>
        <dbReference type="Google" id="ProtNLM"/>
    </source>
</evidence>